<comment type="caution">
    <text evidence="1">The sequence shown here is derived from an EMBL/GenBank/DDBJ whole genome shotgun (WGS) entry which is preliminary data.</text>
</comment>
<gene>
    <name evidence="1" type="ORF">HPB49_009865</name>
</gene>
<name>A0ACB8DC86_DERSI</name>
<accession>A0ACB8DC86</accession>
<protein>
    <submittedName>
        <fullName evidence="1">Uncharacterized protein</fullName>
    </submittedName>
</protein>
<dbReference type="Proteomes" id="UP000821865">
    <property type="component" value="Chromosome 2"/>
</dbReference>
<organism evidence="1 2">
    <name type="scientific">Dermacentor silvarum</name>
    <name type="common">Tick</name>
    <dbReference type="NCBI Taxonomy" id="543639"/>
    <lineage>
        <taxon>Eukaryota</taxon>
        <taxon>Metazoa</taxon>
        <taxon>Ecdysozoa</taxon>
        <taxon>Arthropoda</taxon>
        <taxon>Chelicerata</taxon>
        <taxon>Arachnida</taxon>
        <taxon>Acari</taxon>
        <taxon>Parasitiformes</taxon>
        <taxon>Ixodida</taxon>
        <taxon>Ixodoidea</taxon>
        <taxon>Ixodidae</taxon>
        <taxon>Rhipicephalinae</taxon>
        <taxon>Dermacentor</taxon>
    </lineage>
</organism>
<dbReference type="EMBL" id="CM023471">
    <property type="protein sequence ID" value="KAH7965694.1"/>
    <property type="molecule type" value="Genomic_DNA"/>
</dbReference>
<evidence type="ECO:0000313" key="2">
    <source>
        <dbReference type="Proteomes" id="UP000821865"/>
    </source>
</evidence>
<reference evidence="1" key="1">
    <citation type="submission" date="2020-05" db="EMBL/GenBank/DDBJ databases">
        <title>Large-scale comparative analyses of tick genomes elucidate their genetic diversity and vector capacities.</title>
        <authorList>
            <person name="Jia N."/>
            <person name="Wang J."/>
            <person name="Shi W."/>
            <person name="Du L."/>
            <person name="Sun Y."/>
            <person name="Zhan W."/>
            <person name="Jiang J."/>
            <person name="Wang Q."/>
            <person name="Zhang B."/>
            <person name="Ji P."/>
            <person name="Sakyi L.B."/>
            <person name="Cui X."/>
            <person name="Yuan T."/>
            <person name="Jiang B."/>
            <person name="Yang W."/>
            <person name="Lam T.T.-Y."/>
            <person name="Chang Q."/>
            <person name="Ding S."/>
            <person name="Wang X."/>
            <person name="Zhu J."/>
            <person name="Ruan X."/>
            <person name="Zhao L."/>
            <person name="Wei J."/>
            <person name="Que T."/>
            <person name="Du C."/>
            <person name="Cheng J."/>
            <person name="Dai P."/>
            <person name="Han X."/>
            <person name="Huang E."/>
            <person name="Gao Y."/>
            <person name="Liu J."/>
            <person name="Shao H."/>
            <person name="Ye R."/>
            <person name="Li L."/>
            <person name="Wei W."/>
            <person name="Wang X."/>
            <person name="Wang C."/>
            <person name="Yang T."/>
            <person name="Huo Q."/>
            <person name="Li W."/>
            <person name="Guo W."/>
            <person name="Chen H."/>
            <person name="Zhou L."/>
            <person name="Ni X."/>
            <person name="Tian J."/>
            <person name="Zhou Y."/>
            <person name="Sheng Y."/>
            <person name="Liu T."/>
            <person name="Pan Y."/>
            <person name="Xia L."/>
            <person name="Li J."/>
            <person name="Zhao F."/>
            <person name="Cao W."/>
        </authorList>
    </citation>
    <scope>NUCLEOTIDE SEQUENCE</scope>
    <source>
        <strain evidence="1">Dsil-2018</strain>
    </source>
</reference>
<sequence length="518" mass="56379">MVPYQGLPDSNNCSRRGQWSSPLTRASSSFSEDDSSKASDDDNEPPCLAAVTAAMIVLLAIVGLVLGLSMLHLSNLPPSVEQNETTTQAAYPEPATQDPCVGRDRVLTPTRQKLGAEAHQGPLPGDVEPLHYAITMTLCGKSLDDAGVNVTGRVEALLRPKVPTVKLVLKASSERIKDVTMALLDRSGSTCHEPAALPIESVSASGQFLIVKLENELVAGTAYTLVTEYHYDKTAADGPIHLSPTLGRMELKSGEAHVAFPCFEEHGWLAPIQLTLVVPGKLHAASNTALDWQPVPLGTAFAHKFTTTIPMPVDKLAWAVFAETLIPRDIIPGKVKQYAVAEDTQLKKSVATAFQFLSSFFQAAGSEYVRKLDIVVSASDEQDSLGLVVLKAPVVNKDMCRKVAEQWTRHLLLQPTPPSWLATAGVEYLCRLAVTEEKGMLAAFHEDLKACMKADTPPSVSKYVDSNLFKVSSLEKELDMFNPHVPKEKLEPWLEGGYQVLDVERTYGSKKQIKWNDA</sequence>
<keyword evidence="2" id="KW-1185">Reference proteome</keyword>
<evidence type="ECO:0000313" key="1">
    <source>
        <dbReference type="EMBL" id="KAH7965694.1"/>
    </source>
</evidence>
<proteinExistence type="predicted"/>